<feature type="region of interest" description="Disordered" evidence="7">
    <location>
        <begin position="245"/>
        <end position="286"/>
    </location>
</feature>
<keyword evidence="4 6" id="KW-0339">Growth factor</keyword>
<accession>A0A8R1UBG1</accession>
<dbReference type="PROSITE" id="PS00250">
    <property type="entry name" value="TGF_BETA_1"/>
    <property type="match status" value="1"/>
</dbReference>
<evidence type="ECO:0000256" key="3">
    <source>
        <dbReference type="ARBA" id="ARBA00022525"/>
    </source>
</evidence>
<dbReference type="Pfam" id="PF00019">
    <property type="entry name" value="TGF_beta"/>
    <property type="match status" value="1"/>
</dbReference>
<reference evidence="8" key="2">
    <citation type="submission" date="2022-06" db="UniProtKB">
        <authorList>
            <consortium name="EnsemblMetazoa"/>
        </authorList>
    </citation>
    <scope>IDENTIFICATION</scope>
    <source>
        <strain evidence="8">PS312</strain>
    </source>
</reference>
<keyword evidence="5" id="KW-1015">Disulfide bond</keyword>
<dbReference type="SUPFAM" id="SSF57501">
    <property type="entry name" value="Cystine-knot cytokines"/>
    <property type="match status" value="1"/>
</dbReference>
<dbReference type="GO" id="GO:0005615">
    <property type="term" value="C:extracellular space"/>
    <property type="evidence" value="ECO:0000318"/>
    <property type="project" value="GO_Central"/>
</dbReference>
<dbReference type="AlphaFoldDB" id="A0A2A6BRA0"/>
<dbReference type="EnsemblMetazoa" id="PPA17008.1">
    <property type="protein sequence ID" value="PPA17008.1"/>
    <property type="gene ID" value="WBGene00106562"/>
</dbReference>
<dbReference type="PANTHER" id="PTHR11848:SF119">
    <property type="entry name" value="TGF-BETA FAMILY PROFILE DOMAIN-CONTAINING PROTEIN"/>
    <property type="match status" value="1"/>
</dbReference>
<dbReference type="InterPro" id="IPR001839">
    <property type="entry name" value="TGF-b_C"/>
</dbReference>
<dbReference type="GO" id="GO:0005125">
    <property type="term" value="F:cytokine activity"/>
    <property type="evidence" value="ECO:0000318"/>
    <property type="project" value="GO_Central"/>
</dbReference>
<evidence type="ECO:0000256" key="2">
    <source>
        <dbReference type="ARBA" id="ARBA00006656"/>
    </source>
</evidence>
<comment type="similarity">
    <text evidence="2 6">Belongs to the TGF-beta family.</text>
</comment>
<evidence type="ECO:0000256" key="6">
    <source>
        <dbReference type="RuleBase" id="RU000354"/>
    </source>
</evidence>
<accession>A0A2A6BRA0</accession>
<dbReference type="PANTHER" id="PTHR11848">
    <property type="entry name" value="TGF-BETA FAMILY"/>
    <property type="match status" value="1"/>
</dbReference>
<dbReference type="GO" id="GO:0008083">
    <property type="term" value="F:growth factor activity"/>
    <property type="evidence" value="ECO:0007669"/>
    <property type="project" value="UniProtKB-KW"/>
</dbReference>
<evidence type="ECO:0000313" key="8">
    <source>
        <dbReference type="EnsemblMetazoa" id="PPA17008.1"/>
    </source>
</evidence>
<evidence type="ECO:0000313" key="9">
    <source>
        <dbReference type="Proteomes" id="UP000005239"/>
    </source>
</evidence>
<reference evidence="9" key="1">
    <citation type="journal article" date="2008" name="Nat. Genet.">
        <title>The Pristionchus pacificus genome provides a unique perspective on nematode lifestyle and parasitism.</title>
        <authorList>
            <person name="Dieterich C."/>
            <person name="Clifton S.W."/>
            <person name="Schuster L.N."/>
            <person name="Chinwalla A."/>
            <person name="Delehaunty K."/>
            <person name="Dinkelacker I."/>
            <person name="Fulton L."/>
            <person name="Fulton R."/>
            <person name="Godfrey J."/>
            <person name="Minx P."/>
            <person name="Mitreva M."/>
            <person name="Roeseler W."/>
            <person name="Tian H."/>
            <person name="Witte H."/>
            <person name="Yang S.P."/>
            <person name="Wilson R.K."/>
            <person name="Sommer R.J."/>
        </authorList>
    </citation>
    <scope>NUCLEOTIDE SEQUENCE [LARGE SCALE GENOMIC DNA]</scope>
    <source>
        <strain evidence="9">PS312</strain>
    </source>
</reference>
<dbReference type="GO" id="GO:0030509">
    <property type="term" value="P:BMP signaling pathway"/>
    <property type="evidence" value="ECO:0000318"/>
    <property type="project" value="GO_Central"/>
</dbReference>
<feature type="compositionally biased region" description="Basic residues" evidence="7">
    <location>
        <begin position="272"/>
        <end position="286"/>
    </location>
</feature>
<dbReference type="PROSITE" id="PS51362">
    <property type="entry name" value="TGF_BETA_2"/>
    <property type="match status" value="1"/>
</dbReference>
<protein>
    <submittedName>
        <fullName evidence="8">Dbl-1</fullName>
    </submittedName>
</protein>
<dbReference type="Gene3D" id="2.10.90.10">
    <property type="entry name" value="Cystine-knot cytokines"/>
    <property type="match status" value="1"/>
</dbReference>
<evidence type="ECO:0000256" key="4">
    <source>
        <dbReference type="ARBA" id="ARBA00023030"/>
    </source>
</evidence>
<feature type="compositionally biased region" description="Basic and acidic residues" evidence="7">
    <location>
        <begin position="259"/>
        <end position="271"/>
    </location>
</feature>
<organism evidence="8 9">
    <name type="scientific">Pristionchus pacificus</name>
    <name type="common">Parasitic nematode worm</name>
    <dbReference type="NCBI Taxonomy" id="54126"/>
    <lineage>
        <taxon>Eukaryota</taxon>
        <taxon>Metazoa</taxon>
        <taxon>Ecdysozoa</taxon>
        <taxon>Nematoda</taxon>
        <taxon>Chromadorea</taxon>
        <taxon>Rhabditida</taxon>
        <taxon>Rhabditina</taxon>
        <taxon>Diplogasteromorpha</taxon>
        <taxon>Diplogasteroidea</taxon>
        <taxon>Neodiplogasteridae</taxon>
        <taxon>Pristionchus</taxon>
    </lineage>
</organism>
<dbReference type="Proteomes" id="UP000005239">
    <property type="component" value="Unassembled WGS sequence"/>
</dbReference>
<gene>
    <name evidence="8" type="primary">WBGene00106562</name>
</gene>
<dbReference type="InterPro" id="IPR017948">
    <property type="entry name" value="TGFb_CS"/>
</dbReference>
<comment type="subcellular location">
    <subcellularLocation>
        <location evidence="1">Secreted</location>
    </subcellularLocation>
</comment>
<proteinExistence type="inferred from homology"/>
<keyword evidence="3" id="KW-0964">Secreted</keyword>
<evidence type="ECO:0000256" key="1">
    <source>
        <dbReference type="ARBA" id="ARBA00004613"/>
    </source>
</evidence>
<sequence length="373" mass="41846">MKSVSVGLDSISVSPPPPPLRSSSFILSSTPFLYLFLLHTLPFLVVASSTPGTAAPPLQLVVLAKLGLSTPPSLSSPQLPVPDHFLEEYRKAEEGMLDQDSIRLFYPQELLDLNSGLLLSYNLSIDAQQALKERVVEARVKLRVRGGRGGSLRVYRVEDMDRLKVERLLDSVEIARDGEEERLVEMDVTETVPYTNQQHVVRLLVVLPEGCALVDSPANSLSSLSQSRAASASMVVSYVVRDGDDLQEENEHPKRRKRFSDEEKRRKELRKERRRNNRRHRTGGQKGLCHRKSMYVDFEDLGWLDWILAPTGYDAYQCSGGCPFPFPAALNASNHAIIQGLCRSRAVFRQRWRRSPSSTVILIIASQSKTIPI</sequence>
<dbReference type="SMART" id="SM00204">
    <property type="entry name" value="TGFB"/>
    <property type="match status" value="1"/>
</dbReference>
<evidence type="ECO:0000256" key="5">
    <source>
        <dbReference type="ARBA" id="ARBA00023157"/>
    </source>
</evidence>
<name>A0A2A6BRA0_PRIPA</name>
<dbReference type="InterPro" id="IPR029034">
    <property type="entry name" value="Cystine-knot_cytokine"/>
</dbReference>
<evidence type="ECO:0000256" key="7">
    <source>
        <dbReference type="SAM" id="MobiDB-lite"/>
    </source>
</evidence>
<dbReference type="InterPro" id="IPR015615">
    <property type="entry name" value="TGF-beta-rel"/>
</dbReference>
<keyword evidence="9" id="KW-1185">Reference proteome</keyword>